<dbReference type="SMART" id="SM00054">
    <property type="entry name" value="EFh"/>
    <property type="match status" value="4"/>
</dbReference>
<evidence type="ECO:0000256" key="13">
    <source>
        <dbReference type="SAM" id="MobiDB-lite"/>
    </source>
</evidence>
<dbReference type="Proteomes" id="UP000002279">
    <property type="component" value="Chromosome 10"/>
</dbReference>
<dbReference type="InParanoid" id="F7BMB0"/>
<dbReference type="GeneID" id="100077358"/>
<dbReference type="PANTHER" id="PTHR10827:SF47">
    <property type="entry name" value="RETICULOCALBIN-3"/>
    <property type="match status" value="1"/>
</dbReference>
<feature type="domain" description="EF-hand" evidence="15">
    <location>
        <begin position="112"/>
        <end position="147"/>
    </location>
</feature>
<feature type="signal peptide" evidence="14">
    <location>
        <begin position="1"/>
        <end position="21"/>
    </location>
</feature>
<dbReference type="FunCoup" id="F7BMB0">
    <property type="interactions" value="316"/>
</dbReference>
<proteinExistence type="inferred from homology"/>
<comment type="subunit">
    <text evidence="11">Interacts with PCSK6 (immature form including the propeptide); probably involved in the maturation and the secretion of PCSK6.</text>
</comment>
<evidence type="ECO:0000256" key="3">
    <source>
        <dbReference type="ARBA" id="ARBA00022723"/>
    </source>
</evidence>
<dbReference type="InterPro" id="IPR011992">
    <property type="entry name" value="EF-hand-dom_pair"/>
</dbReference>
<dbReference type="GO" id="GO:0005788">
    <property type="term" value="C:endoplasmic reticulum lumen"/>
    <property type="evidence" value="ECO:0007669"/>
    <property type="project" value="UniProtKB-SubCell"/>
</dbReference>
<dbReference type="KEGG" id="oaa:100077358"/>
<dbReference type="FunFam" id="1.10.238.10:FF:000104">
    <property type="entry name" value="calumenin isoform X1"/>
    <property type="match status" value="1"/>
</dbReference>
<evidence type="ECO:0000256" key="7">
    <source>
        <dbReference type="ARBA" id="ARBA00022837"/>
    </source>
</evidence>
<evidence type="ECO:0000313" key="17">
    <source>
        <dbReference type="Proteomes" id="UP000002279"/>
    </source>
</evidence>
<dbReference type="GeneTree" id="ENSGT01010000222360"/>
<evidence type="ECO:0000256" key="14">
    <source>
        <dbReference type="SAM" id="SignalP"/>
    </source>
</evidence>
<evidence type="ECO:0000256" key="4">
    <source>
        <dbReference type="ARBA" id="ARBA00022729"/>
    </source>
</evidence>
<keyword evidence="7" id="KW-0106">Calcium</keyword>
<dbReference type="PROSITE" id="PS50222">
    <property type="entry name" value="EF_HAND_2"/>
    <property type="match status" value="3"/>
</dbReference>
<evidence type="ECO:0000256" key="1">
    <source>
        <dbReference type="ARBA" id="ARBA00004319"/>
    </source>
</evidence>
<feature type="region of interest" description="Disordered" evidence="13">
    <location>
        <begin position="18"/>
        <end position="41"/>
    </location>
</feature>
<dbReference type="Bgee" id="ENSOANG00000004103">
    <property type="expression patterns" value="Expressed in endometrium and 8 other cell types or tissues"/>
</dbReference>
<accession>F7BMB0</accession>
<protein>
    <recommendedName>
        <fullName evidence="12">Reticulocalbin-3</fullName>
    </recommendedName>
</protein>
<comment type="similarity">
    <text evidence="2">Belongs to the CREC family.</text>
</comment>
<dbReference type="InterPro" id="IPR002048">
    <property type="entry name" value="EF_hand_dom"/>
</dbReference>
<evidence type="ECO:0000256" key="10">
    <source>
        <dbReference type="ARBA" id="ARBA00056975"/>
    </source>
</evidence>
<dbReference type="Ensembl" id="ENSOANT00000006515.3">
    <property type="protein sequence ID" value="ENSOANP00000006513.3"/>
    <property type="gene ID" value="ENSOANG00000004103.3"/>
</dbReference>
<dbReference type="SUPFAM" id="SSF47473">
    <property type="entry name" value="EF-hand"/>
    <property type="match status" value="2"/>
</dbReference>
<feature type="domain" description="EF-hand" evidence="15">
    <location>
        <begin position="161"/>
        <end position="196"/>
    </location>
</feature>
<dbReference type="InterPro" id="IPR018247">
    <property type="entry name" value="EF_Hand_1_Ca_BS"/>
</dbReference>
<comment type="subcellular location">
    <subcellularLocation>
        <location evidence="1">Endoplasmic reticulum lumen</location>
    </subcellularLocation>
</comment>
<evidence type="ECO:0000256" key="9">
    <source>
        <dbReference type="ARBA" id="ARBA00023186"/>
    </source>
</evidence>
<evidence type="ECO:0000256" key="11">
    <source>
        <dbReference type="ARBA" id="ARBA00063143"/>
    </source>
</evidence>
<dbReference type="GO" id="GO:0032964">
    <property type="term" value="P:collagen biosynthetic process"/>
    <property type="evidence" value="ECO:0007669"/>
    <property type="project" value="Ensembl"/>
</dbReference>
<sequence>MRSWALLWLLGLWWGSRPSEGKPPPEPPAHGERVRHGTPLSSVPHDDAHGFQYDHEAFLGAEEARTFDQLSPEESRARLGRIVDRIDAAGDGDGVVSSAELQAWIRHTQQRHVRESVDRAWGDYDTDGDGRVAWGEFRNATYGYYPGEEFGDVADAASYRKLLARDERRFRVADEDGDMVATREEFTAFLHPEDFPRMRDIIIAETLEDLDKNGDGFVQVDEYIADMYSPEPGAQEPEPEWVRTERTQFRDFRDLDGDGHLNAQEVGHWVLPPDYDQPYVEANHLLHESDSNKDGQLSKQEVLDNWSMFVGSQATNYGEDLTRKHDEL</sequence>
<keyword evidence="6" id="KW-0256">Endoplasmic reticulum</keyword>
<dbReference type="GO" id="GO:0009306">
    <property type="term" value="P:protein secretion"/>
    <property type="evidence" value="ECO:0007669"/>
    <property type="project" value="Ensembl"/>
</dbReference>
<comment type="function">
    <text evidence="10">Probable molecular chaperone assisting protein biosynthesis and transport in the endoplasmic reticulum. Required for the proper biosynthesis and transport of pulmonary surfactant-associated protein A/SP-A, pulmonary surfactant-associated protein D/SP-D and the lipid transporter ABCA3. By regulating both the proper expression and the degradation through the endoplasmic reticulum-associated protein degradation pathway of these proteins plays a crucial role in pulmonary surfactant homeostasis. Has an anti-fibrotic activity by negatively regulating the secretion of type I and type III collagens. This calcium-binding protein also transiently associates with immature PCSK6 and regulates its secretion.</text>
</comment>
<dbReference type="PROSITE" id="PS00018">
    <property type="entry name" value="EF_HAND_1"/>
    <property type="match status" value="4"/>
</dbReference>
<feature type="chain" id="PRO_5028317307" description="Reticulocalbin-3" evidence="14">
    <location>
        <begin position="22"/>
        <end position="328"/>
    </location>
</feature>
<evidence type="ECO:0000313" key="16">
    <source>
        <dbReference type="Ensembl" id="ENSOANP00000006513.3"/>
    </source>
</evidence>
<evidence type="ECO:0000259" key="15">
    <source>
        <dbReference type="PROSITE" id="PS50222"/>
    </source>
</evidence>
<evidence type="ECO:0000256" key="8">
    <source>
        <dbReference type="ARBA" id="ARBA00023180"/>
    </source>
</evidence>
<dbReference type="OMA" id="MPMKYAD"/>
<dbReference type="GO" id="GO:0051896">
    <property type="term" value="P:regulation of phosphatidylinositol 3-kinase/protein kinase B signal transduction"/>
    <property type="evidence" value="ECO:0007669"/>
    <property type="project" value="Ensembl"/>
</dbReference>
<name>F7BMB0_ORNAN</name>
<dbReference type="PANTHER" id="PTHR10827">
    <property type="entry name" value="RETICULOCALBIN"/>
    <property type="match status" value="1"/>
</dbReference>
<evidence type="ECO:0000256" key="12">
    <source>
        <dbReference type="ARBA" id="ARBA00072696"/>
    </source>
</evidence>
<dbReference type="RefSeq" id="XP_028929106.1">
    <property type="nucleotide sequence ID" value="XM_029073273.2"/>
</dbReference>
<dbReference type="CTD" id="57333"/>
<organism evidence="16 17">
    <name type="scientific">Ornithorhynchus anatinus</name>
    <name type="common">Duckbill platypus</name>
    <dbReference type="NCBI Taxonomy" id="9258"/>
    <lineage>
        <taxon>Eukaryota</taxon>
        <taxon>Metazoa</taxon>
        <taxon>Chordata</taxon>
        <taxon>Craniata</taxon>
        <taxon>Vertebrata</taxon>
        <taxon>Euteleostomi</taxon>
        <taxon>Mammalia</taxon>
        <taxon>Monotremata</taxon>
        <taxon>Ornithorhynchidae</taxon>
        <taxon>Ornithorhynchus</taxon>
    </lineage>
</organism>
<dbReference type="Pfam" id="PF13202">
    <property type="entry name" value="EF-hand_5"/>
    <property type="match status" value="1"/>
</dbReference>
<reference evidence="16" key="3">
    <citation type="submission" date="2025-09" db="UniProtKB">
        <authorList>
            <consortium name="Ensembl"/>
        </authorList>
    </citation>
    <scope>IDENTIFICATION</scope>
    <source>
        <strain evidence="16">Glennie</strain>
    </source>
</reference>
<reference evidence="16" key="2">
    <citation type="submission" date="2025-08" db="UniProtKB">
        <authorList>
            <consortium name="Ensembl"/>
        </authorList>
    </citation>
    <scope>IDENTIFICATION</scope>
    <source>
        <strain evidence="16">Glennie</strain>
    </source>
</reference>
<keyword evidence="4 14" id="KW-0732">Signal</keyword>
<dbReference type="GO" id="GO:0055091">
    <property type="term" value="P:phospholipid homeostasis"/>
    <property type="evidence" value="ECO:0007669"/>
    <property type="project" value="Ensembl"/>
</dbReference>
<keyword evidence="17" id="KW-1185">Reference proteome</keyword>
<keyword evidence="3" id="KW-0479">Metal-binding</keyword>
<dbReference type="OrthoDB" id="293868at2759"/>
<evidence type="ECO:0000256" key="2">
    <source>
        <dbReference type="ARBA" id="ARBA00006431"/>
    </source>
</evidence>
<dbReference type="GO" id="GO:0060428">
    <property type="term" value="P:lung epithelium development"/>
    <property type="evidence" value="ECO:0007669"/>
    <property type="project" value="Ensembl"/>
</dbReference>
<gene>
    <name evidence="16" type="primary">RCN3</name>
</gene>
<feature type="domain" description="EF-hand" evidence="15">
    <location>
        <begin position="198"/>
        <end position="233"/>
    </location>
</feature>
<dbReference type="GO" id="GO:0005783">
    <property type="term" value="C:endoplasmic reticulum"/>
    <property type="evidence" value="ECO:0000318"/>
    <property type="project" value="GO_Central"/>
</dbReference>
<dbReference type="GO" id="GO:0036503">
    <property type="term" value="P:ERAD pathway"/>
    <property type="evidence" value="ECO:0007669"/>
    <property type="project" value="Ensembl"/>
</dbReference>
<dbReference type="AlphaFoldDB" id="F7BMB0"/>
<dbReference type="HOGENOM" id="CLU_044718_0_1_1"/>
<dbReference type="GO" id="GO:0005509">
    <property type="term" value="F:calcium ion binding"/>
    <property type="evidence" value="ECO:0000318"/>
    <property type="project" value="GO_Central"/>
</dbReference>
<dbReference type="Gene3D" id="1.10.238.10">
    <property type="entry name" value="EF-hand"/>
    <property type="match status" value="3"/>
</dbReference>
<evidence type="ECO:0000256" key="6">
    <source>
        <dbReference type="ARBA" id="ARBA00022824"/>
    </source>
</evidence>
<evidence type="ECO:0000256" key="5">
    <source>
        <dbReference type="ARBA" id="ARBA00022737"/>
    </source>
</evidence>
<dbReference type="GO" id="GO:0043129">
    <property type="term" value="P:surfactant homeostasis"/>
    <property type="evidence" value="ECO:0007669"/>
    <property type="project" value="Ensembl"/>
</dbReference>
<keyword evidence="8" id="KW-0325">Glycoprotein</keyword>
<keyword evidence="5" id="KW-0677">Repeat</keyword>
<reference evidence="16 17" key="1">
    <citation type="journal article" date="2008" name="Nature">
        <title>Genome analysis of the platypus reveals unique signatures of evolution.</title>
        <authorList>
            <person name="Warren W.C."/>
            <person name="Hillier L.W."/>
            <person name="Marshall Graves J.A."/>
            <person name="Birney E."/>
            <person name="Ponting C.P."/>
            <person name="Grutzner F."/>
            <person name="Belov K."/>
            <person name="Miller W."/>
            <person name="Clarke L."/>
            <person name="Chinwalla A.T."/>
            <person name="Yang S.P."/>
            <person name="Heger A."/>
            <person name="Locke D.P."/>
            <person name="Miethke P."/>
            <person name="Waters P.D."/>
            <person name="Veyrunes F."/>
            <person name="Fulton L."/>
            <person name="Fulton B."/>
            <person name="Graves T."/>
            <person name="Wallis J."/>
            <person name="Puente X.S."/>
            <person name="Lopez-Otin C."/>
            <person name="Ordonez G.R."/>
            <person name="Eichler E.E."/>
            <person name="Chen L."/>
            <person name="Cheng Z."/>
            <person name="Deakin J.E."/>
            <person name="Alsop A."/>
            <person name="Thompson K."/>
            <person name="Kirby P."/>
            <person name="Papenfuss A.T."/>
            <person name="Wakefield M.J."/>
            <person name="Olender T."/>
            <person name="Lancet D."/>
            <person name="Huttley G.A."/>
            <person name="Smit A.F."/>
            <person name="Pask A."/>
            <person name="Temple-Smith P."/>
            <person name="Batzer M.A."/>
            <person name="Walker J.A."/>
            <person name="Konkel M.K."/>
            <person name="Harris R.S."/>
            <person name="Whittington C.M."/>
            <person name="Wong E.S."/>
            <person name="Gemmell N.J."/>
            <person name="Buschiazzo E."/>
            <person name="Vargas Jentzsch I.M."/>
            <person name="Merkel A."/>
            <person name="Schmitz J."/>
            <person name="Zemann A."/>
            <person name="Churakov G."/>
            <person name="Kriegs J.O."/>
            <person name="Brosius J."/>
            <person name="Murchison E.P."/>
            <person name="Sachidanandam R."/>
            <person name="Smith C."/>
            <person name="Hannon G.J."/>
            <person name="Tsend-Ayush E."/>
            <person name="McMillan D."/>
            <person name="Attenborough R."/>
            <person name="Rens W."/>
            <person name="Ferguson-Smith M."/>
            <person name="Lefevre C.M."/>
            <person name="Sharp J.A."/>
            <person name="Nicholas K.R."/>
            <person name="Ray D.A."/>
            <person name="Kube M."/>
            <person name="Reinhardt R."/>
            <person name="Pringle T.H."/>
            <person name="Taylor J."/>
            <person name="Jones R.C."/>
            <person name="Nixon B."/>
            <person name="Dacheux J.L."/>
            <person name="Niwa H."/>
            <person name="Sekita Y."/>
            <person name="Huang X."/>
            <person name="Stark A."/>
            <person name="Kheradpour P."/>
            <person name="Kellis M."/>
            <person name="Flicek P."/>
            <person name="Chen Y."/>
            <person name="Webber C."/>
            <person name="Hardison R."/>
            <person name="Nelson J."/>
            <person name="Hallsworth-Pepin K."/>
            <person name="Delehaunty K."/>
            <person name="Markovic C."/>
            <person name="Minx P."/>
            <person name="Feng Y."/>
            <person name="Kremitzki C."/>
            <person name="Mitreva M."/>
            <person name="Glasscock J."/>
            <person name="Wylie T."/>
            <person name="Wohldmann P."/>
            <person name="Thiru P."/>
            <person name="Nhan M.N."/>
            <person name="Pohl C.S."/>
            <person name="Smith S.M."/>
            <person name="Hou S."/>
            <person name="Nefedov M."/>
            <person name="de Jong P.J."/>
            <person name="Renfree M.B."/>
            <person name="Mardis E.R."/>
            <person name="Wilson R.K."/>
        </authorList>
    </citation>
    <scope>NUCLEOTIDE SEQUENCE [LARGE SCALE GENOMIC DNA]</scope>
    <source>
        <strain evidence="16 17">Glennie</strain>
    </source>
</reference>
<keyword evidence="9" id="KW-0143">Chaperone</keyword>